<organism evidence="11">
    <name type="scientific">Cunninghamella echinulata</name>
    <dbReference type="NCBI Taxonomy" id="76405"/>
    <lineage>
        <taxon>Eukaryota</taxon>
        <taxon>Fungi</taxon>
        <taxon>Fungi incertae sedis</taxon>
        <taxon>Mucoromycota</taxon>
        <taxon>Mucoromycotina</taxon>
        <taxon>Mucoromycetes</taxon>
        <taxon>Mucorales</taxon>
        <taxon>Cunninghamellaceae</taxon>
        <taxon>Cunninghamella</taxon>
    </lineage>
</organism>
<dbReference type="InterPro" id="IPR001891">
    <property type="entry name" value="Malic_OxRdtase"/>
</dbReference>
<dbReference type="PROSITE" id="PS00331">
    <property type="entry name" value="MALIC_ENZYMES"/>
    <property type="match status" value="1"/>
</dbReference>
<comment type="cofactor">
    <cofactor evidence="7">
        <name>Mg(2+)</name>
        <dbReference type="ChEBI" id="CHEBI:18420"/>
    </cofactor>
    <cofactor evidence="7">
        <name>Mn(2+)</name>
        <dbReference type="ChEBI" id="CHEBI:29035"/>
    </cofactor>
    <text evidence="7">Divalent metal cations. Prefers magnesium or manganese.</text>
</comment>
<dbReference type="InterPro" id="IPR036291">
    <property type="entry name" value="NAD(P)-bd_dom_sf"/>
</dbReference>
<dbReference type="GO" id="GO:0004471">
    <property type="term" value="F:malate dehydrogenase (decarboxylating) (NAD+) activity"/>
    <property type="evidence" value="ECO:0007669"/>
    <property type="project" value="TreeGrafter"/>
</dbReference>
<dbReference type="CDD" id="cd05312">
    <property type="entry name" value="NAD_bind_1_malic_enz"/>
    <property type="match status" value="1"/>
</dbReference>
<evidence type="ECO:0000313" key="11">
    <source>
        <dbReference type="EMBL" id="ADM26561.1"/>
    </source>
</evidence>
<dbReference type="GO" id="GO:0006108">
    <property type="term" value="P:malate metabolic process"/>
    <property type="evidence" value="ECO:0007669"/>
    <property type="project" value="TreeGrafter"/>
</dbReference>
<feature type="active site" description="Proton donor" evidence="5">
    <location>
        <position position="88"/>
    </location>
</feature>
<evidence type="ECO:0000256" key="2">
    <source>
        <dbReference type="ARBA" id="ARBA00008785"/>
    </source>
</evidence>
<feature type="domain" description="Malic enzyme N-terminal" evidence="10">
    <location>
        <begin position="65"/>
        <end position="246"/>
    </location>
</feature>
<dbReference type="GO" id="GO:0051287">
    <property type="term" value="F:NAD binding"/>
    <property type="evidence" value="ECO:0007669"/>
    <property type="project" value="InterPro"/>
</dbReference>
<dbReference type="PANTHER" id="PTHR23406">
    <property type="entry name" value="MALIC ENZYME-RELATED"/>
    <property type="match status" value="1"/>
</dbReference>
<comment type="similarity">
    <text evidence="2 8">Belongs to the malic enzymes family.</text>
</comment>
<sequence>MPTVLTPYWSNGVQKLKVMPNAAPPPPRGLTPPVLDRSVHRIRCLNQLRSKDKNIEKYIYLSQLKDADPNMFYKLCIENMSEITPLIYTPTVGDACIQYSHIFRRPEGLFVSIKDKGNVGKVLRNWPRINEARIAVVTDGSRILGLGDLGVNGMPISIGKLSLYVAGAGIRPSSTVPICIDVGTDNKEFLEDPLYLGLRQPRVPEAEMHEFMEEFMHEMSVVFPELLIQFEDFATDKAFAFLSSFRDRYPLFNDDIQGTGAVVLSGFLNAAKLSSAASGRPLTDHRILFLGAGSAGVGVGMQLMSFFKLQGMSEQEARERIWLVDSQGLVYDARGKLAEHKKFFSRKDYAGSPMTNLVDIIDYVKPTALLGLSTIKGAFNQQVVEKMSELNERPIIFPLSNPVRLSECEFDEAVQWSNGNVIFASGSPFPEQQFAGRMLYPGQGNNMYVFPGIGLGAILSRVSSVTDSMIEAASLGLANSLTDEERGLELVYPRIERIRDISAQIALSVIRAAQKANVDRSPHLRQLDDSALVKHIMGKMWNPQDTMSHL</sequence>
<dbReference type="PIRSF" id="PIRSF000106">
    <property type="entry name" value="ME"/>
    <property type="match status" value="1"/>
</dbReference>
<evidence type="ECO:0000256" key="4">
    <source>
        <dbReference type="ARBA" id="ARBA00023002"/>
    </source>
</evidence>
<dbReference type="PANTHER" id="PTHR23406:SF32">
    <property type="entry name" value="NADP-DEPENDENT MALIC ENZYME"/>
    <property type="match status" value="1"/>
</dbReference>
<feature type="binding site" evidence="7">
    <location>
        <position position="231"/>
    </location>
    <ligand>
        <name>a divalent metal cation</name>
        <dbReference type="ChEBI" id="CHEBI:60240"/>
    </ligand>
</feature>
<dbReference type="GO" id="GO:0046872">
    <property type="term" value="F:metal ion binding"/>
    <property type="evidence" value="ECO:0007669"/>
    <property type="project" value="UniProtKB-KW"/>
</dbReference>
<keyword evidence="4 8" id="KW-0560">Oxidoreductase</keyword>
<dbReference type="Gene3D" id="3.40.50.10380">
    <property type="entry name" value="Malic enzyme, N-terminal domain"/>
    <property type="match status" value="1"/>
</dbReference>
<dbReference type="GO" id="GO:0005739">
    <property type="term" value="C:mitochondrion"/>
    <property type="evidence" value="ECO:0007669"/>
    <property type="project" value="TreeGrafter"/>
</dbReference>
<feature type="active site" description="Proton acceptor" evidence="5">
    <location>
        <position position="160"/>
    </location>
</feature>
<dbReference type="InterPro" id="IPR012301">
    <property type="entry name" value="Malic_N_dom"/>
</dbReference>
<evidence type="ECO:0000259" key="10">
    <source>
        <dbReference type="SMART" id="SM01274"/>
    </source>
</evidence>
<dbReference type="NCBIfam" id="NF010052">
    <property type="entry name" value="PRK13529.1"/>
    <property type="match status" value="1"/>
</dbReference>
<feature type="binding site" evidence="7">
    <location>
        <position position="232"/>
    </location>
    <ligand>
        <name>a divalent metal cation</name>
        <dbReference type="ChEBI" id="CHEBI:60240"/>
    </ligand>
</feature>
<evidence type="ECO:0000256" key="3">
    <source>
        <dbReference type="ARBA" id="ARBA00022723"/>
    </source>
</evidence>
<dbReference type="Gene3D" id="3.40.50.720">
    <property type="entry name" value="NAD(P)-binding Rossmann-like Domain"/>
    <property type="match status" value="1"/>
</dbReference>
<dbReference type="FunFam" id="3.40.50.720:FF:000182">
    <property type="entry name" value="NAD-dependent malic enzyme"/>
    <property type="match status" value="1"/>
</dbReference>
<evidence type="ECO:0000256" key="5">
    <source>
        <dbReference type="PIRSR" id="PIRSR000106-1"/>
    </source>
</evidence>
<dbReference type="SUPFAM" id="SSF53223">
    <property type="entry name" value="Aminoacid dehydrogenase-like, N-terminal domain"/>
    <property type="match status" value="1"/>
</dbReference>
<proteinExistence type="evidence at transcript level"/>
<dbReference type="SMART" id="SM01274">
    <property type="entry name" value="malic"/>
    <property type="match status" value="1"/>
</dbReference>
<dbReference type="EMBL" id="HQ116563">
    <property type="protein sequence ID" value="ADM26561.1"/>
    <property type="molecule type" value="mRNA"/>
</dbReference>
<reference evidence="11" key="1">
    <citation type="submission" date="2010-08" db="EMBL/GenBank/DDBJ databases">
        <title>Characterization of a NADP+-dependent malic enzyme from an oleaginous fungus Cunninghamella echinulata.</title>
        <authorList>
            <person name="Wan X."/>
            <person name="Wu Y."/>
            <person name="Jiang M."/>
        </authorList>
    </citation>
    <scope>NUCLEOTIDE SEQUENCE</scope>
    <source>
        <strain evidence="11">MIAN6</strain>
    </source>
</reference>
<dbReference type="Pfam" id="PF00390">
    <property type="entry name" value="malic"/>
    <property type="match status" value="1"/>
</dbReference>
<keyword evidence="3 7" id="KW-0479">Metal-binding</keyword>
<dbReference type="SMART" id="SM00919">
    <property type="entry name" value="Malic_M"/>
    <property type="match status" value="1"/>
</dbReference>
<protein>
    <recommendedName>
        <fullName evidence="8">Malic enzyme</fullName>
    </recommendedName>
</protein>
<feature type="domain" description="Malic enzyme NAD-binding" evidence="9">
    <location>
        <begin position="256"/>
        <end position="514"/>
    </location>
</feature>
<evidence type="ECO:0000256" key="6">
    <source>
        <dbReference type="PIRSR" id="PIRSR000106-2"/>
    </source>
</evidence>
<dbReference type="SUPFAM" id="SSF51735">
    <property type="entry name" value="NAD(P)-binding Rossmann-fold domains"/>
    <property type="match status" value="1"/>
</dbReference>
<feature type="binding site" evidence="6">
    <location>
        <position position="401"/>
    </location>
    <ligand>
        <name>(S)-malate</name>
        <dbReference type="ChEBI" id="CHEBI:15589"/>
    </ligand>
</feature>
<comment type="cofactor">
    <cofactor evidence="1">
        <name>Mn(2+)</name>
        <dbReference type="ChEBI" id="CHEBI:29035"/>
    </cofactor>
</comment>
<dbReference type="AlphaFoldDB" id="E1AZ90"/>
<feature type="binding site" evidence="6">
    <location>
        <position position="142"/>
    </location>
    <ligand>
        <name>(S)-malate</name>
        <dbReference type="ChEBI" id="CHEBI:15589"/>
    </ligand>
</feature>
<dbReference type="PRINTS" id="PR00072">
    <property type="entry name" value="MALOXRDTASE"/>
</dbReference>
<evidence type="ECO:0000259" key="9">
    <source>
        <dbReference type="SMART" id="SM00919"/>
    </source>
</evidence>
<evidence type="ECO:0000256" key="8">
    <source>
        <dbReference type="RuleBase" id="RU003426"/>
    </source>
</evidence>
<evidence type="ECO:0000256" key="1">
    <source>
        <dbReference type="ARBA" id="ARBA00001936"/>
    </source>
</evidence>
<evidence type="ECO:0000256" key="7">
    <source>
        <dbReference type="PIRSR" id="PIRSR000106-3"/>
    </source>
</evidence>
<accession>E1AZ90</accession>
<feature type="binding site" evidence="7">
    <location>
        <position position="255"/>
    </location>
    <ligand>
        <name>a divalent metal cation</name>
        <dbReference type="ChEBI" id="CHEBI:60240"/>
    </ligand>
</feature>
<dbReference type="Pfam" id="PF03949">
    <property type="entry name" value="Malic_M"/>
    <property type="match status" value="1"/>
</dbReference>
<dbReference type="InterPro" id="IPR012302">
    <property type="entry name" value="Malic_NAD-bd"/>
</dbReference>
<name>E1AZ90_9FUNG</name>
<dbReference type="InterPro" id="IPR046346">
    <property type="entry name" value="Aminoacid_DH-like_N_sf"/>
</dbReference>
<dbReference type="SMR" id="E1AZ90"/>
<dbReference type="InterPro" id="IPR037062">
    <property type="entry name" value="Malic_N_dom_sf"/>
</dbReference>
<dbReference type="InterPro" id="IPR015884">
    <property type="entry name" value="Malic_enzyme_CS"/>
</dbReference>
<feature type="binding site" evidence="6">
    <location>
        <position position="445"/>
    </location>
    <ligand>
        <name>(S)-malate</name>
        <dbReference type="ChEBI" id="CHEBI:15589"/>
    </ligand>
</feature>